<reference evidence="1" key="1">
    <citation type="submission" date="2014-09" db="EMBL/GenBank/DDBJ databases">
        <authorList>
            <person name="Magalhaes I.L.F."/>
            <person name="Oliveira U."/>
            <person name="Santos F.R."/>
            <person name="Vidigal T.H.D.A."/>
            <person name="Brescovit A.D."/>
            <person name="Santos A.J."/>
        </authorList>
    </citation>
    <scope>NUCLEOTIDE SEQUENCE</scope>
    <source>
        <tissue evidence="1">Shoot tissue taken approximately 20 cm above the soil surface</tissue>
    </source>
</reference>
<reference evidence="1" key="2">
    <citation type="journal article" date="2015" name="Data Brief">
        <title>Shoot transcriptome of the giant reed, Arundo donax.</title>
        <authorList>
            <person name="Barrero R.A."/>
            <person name="Guerrero F.D."/>
            <person name="Moolhuijzen P."/>
            <person name="Goolsby J.A."/>
            <person name="Tidwell J."/>
            <person name="Bellgard S.E."/>
            <person name="Bellgard M.I."/>
        </authorList>
    </citation>
    <scope>NUCLEOTIDE SEQUENCE</scope>
    <source>
        <tissue evidence="1">Shoot tissue taken approximately 20 cm above the soil surface</tissue>
    </source>
</reference>
<dbReference type="AlphaFoldDB" id="A0A0A9AL57"/>
<sequence>MGYVQGLNELSLSGAQQISTKYHISVEHQISLRLWCSIYKH</sequence>
<name>A0A0A9AL57_ARUDO</name>
<protein>
    <submittedName>
        <fullName evidence="1">Uncharacterized protein</fullName>
    </submittedName>
</protein>
<proteinExistence type="predicted"/>
<accession>A0A0A9AL57</accession>
<organism evidence="1">
    <name type="scientific">Arundo donax</name>
    <name type="common">Giant reed</name>
    <name type="synonym">Donax arundinaceus</name>
    <dbReference type="NCBI Taxonomy" id="35708"/>
    <lineage>
        <taxon>Eukaryota</taxon>
        <taxon>Viridiplantae</taxon>
        <taxon>Streptophyta</taxon>
        <taxon>Embryophyta</taxon>
        <taxon>Tracheophyta</taxon>
        <taxon>Spermatophyta</taxon>
        <taxon>Magnoliopsida</taxon>
        <taxon>Liliopsida</taxon>
        <taxon>Poales</taxon>
        <taxon>Poaceae</taxon>
        <taxon>PACMAD clade</taxon>
        <taxon>Arundinoideae</taxon>
        <taxon>Arundineae</taxon>
        <taxon>Arundo</taxon>
    </lineage>
</organism>
<evidence type="ECO:0000313" key="1">
    <source>
        <dbReference type="EMBL" id="JAD52439.1"/>
    </source>
</evidence>
<dbReference type="EMBL" id="GBRH01245456">
    <property type="protein sequence ID" value="JAD52439.1"/>
    <property type="molecule type" value="Transcribed_RNA"/>
</dbReference>